<feature type="region of interest" description="Disordered" evidence="1">
    <location>
        <begin position="156"/>
        <end position="203"/>
    </location>
</feature>
<protein>
    <submittedName>
        <fullName evidence="2">Uncharacterized protein</fullName>
    </submittedName>
</protein>
<dbReference type="EMBL" id="AEYI02001524">
    <property type="protein sequence ID" value="KFG36353.1"/>
    <property type="molecule type" value="Genomic_DNA"/>
</dbReference>
<comment type="caution">
    <text evidence="2">The sequence shown here is derived from an EMBL/GenBank/DDBJ whole genome shotgun (WGS) entry which is preliminary data.</text>
</comment>
<reference evidence="2 3" key="1">
    <citation type="submission" date="2014-03" db="EMBL/GenBank/DDBJ databases">
        <authorList>
            <person name="Sibley D."/>
            <person name="Venepally P."/>
            <person name="Karamycheva S."/>
            <person name="Hadjithomas M."/>
            <person name="Khan A."/>
            <person name="Brunk B."/>
            <person name="Roos D."/>
            <person name="Caler E."/>
            <person name="Lorenzi H."/>
        </authorList>
    </citation>
    <scope>NUCLEOTIDE SEQUENCE [LARGE SCALE GENOMIC DNA]</scope>
    <source>
        <strain evidence="3">p89</strain>
    </source>
</reference>
<dbReference type="Proteomes" id="UP000028828">
    <property type="component" value="Unassembled WGS sequence"/>
</dbReference>
<feature type="compositionally biased region" description="Basic and acidic residues" evidence="1">
    <location>
        <begin position="414"/>
        <end position="434"/>
    </location>
</feature>
<accession>A0A086JW35</accession>
<evidence type="ECO:0000313" key="3">
    <source>
        <dbReference type="Proteomes" id="UP000028828"/>
    </source>
</evidence>
<evidence type="ECO:0000256" key="1">
    <source>
        <dbReference type="SAM" id="MobiDB-lite"/>
    </source>
</evidence>
<feature type="compositionally biased region" description="Basic residues" evidence="1">
    <location>
        <begin position="444"/>
        <end position="456"/>
    </location>
</feature>
<sequence>MTEARSSGPKKRKKEISPQALSPDEASICGPRERTPRRILPERACARLCILRLKACASVADEHLRARLKRDENAYRQQQKARLLPSSKEAWTVAYKKVVSSIKSGEGARIVLRKPQCRPEKPIQPKPLQNRVRRRSIHELLPGEWRVRIVLATRDSGVEDENKNNHPANSGKQSEPQTESAAGLRGSGEAPGRRNVTAANHSSSRDEPEVFHRWYWCPRFDEAEMLFSRALDYLRGYLGVDGYPRRTEAQVAQQVIAVLRYTYRFTLTYDHRLELICKRLSWETLKREAGSNALPPRVEAVAIGAPPLDILVEAEKERARLKAASRAKHFLQLLRPWSRAPLTYYGDTRRSGRSRAAVSVSSAGKRPPADVSVGSHVPCFSLSPHKRIFQKVKSRATKAAEQTDSVTPMNTKLLHYDKPRGRRRTEIRGTHESAADSQSVENRHARRQCVRQRGRRSNGERAVT</sequence>
<proteinExistence type="predicted"/>
<organism evidence="2 3">
    <name type="scientific">Toxoplasma gondii p89</name>
    <dbReference type="NCBI Taxonomy" id="943119"/>
    <lineage>
        <taxon>Eukaryota</taxon>
        <taxon>Sar</taxon>
        <taxon>Alveolata</taxon>
        <taxon>Apicomplexa</taxon>
        <taxon>Conoidasida</taxon>
        <taxon>Coccidia</taxon>
        <taxon>Eucoccidiorida</taxon>
        <taxon>Eimeriorina</taxon>
        <taxon>Sarcocystidae</taxon>
        <taxon>Toxoplasma</taxon>
    </lineage>
</organism>
<evidence type="ECO:0000313" key="2">
    <source>
        <dbReference type="EMBL" id="KFG36353.1"/>
    </source>
</evidence>
<name>A0A086JW35_TOXGO</name>
<feature type="compositionally biased region" description="Polar residues" evidence="1">
    <location>
        <begin position="165"/>
        <end position="180"/>
    </location>
</feature>
<dbReference type="OrthoDB" id="330127at2759"/>
<dbReference type="VEuPathDB" id="ToxoDB:TGP89_221840"/>
<dbReference type="AlphaFoldDB" id="A0A086JW35"/>
<feature type="region of interest" description="Disordered" evidence="1">
    <location>
        <begin position="414"/>
        <end position="464"/>
    </location>
</feature>
<gene>
    <name evidence="2" type="ORF">TGP89_221840</name>
</gene>
<feature type="region of interest" description="Disordered" evidence="1">
    <location>
        <begin position="1"/>
        <end position="33"/>
    </location>
</feature>